<evidence type="ECO:0000313" key="9">
    <source>
        <dbReference type="EMBL" id="MFD2214132.1"/>
    </source>
</evidence>
<comment type="cofactor">
    <cofactor evidence="8">
        <name>Zn(2+)</name>
        <dbReference type="ChEBI" id="CHEBI:29105"/>
    </cofactor>
    <text evidence="8">Binds 2 Zn(2+) ions.</text>
</comment>
<dbReference type="GO" id="GO:0042781">
    <property type="term" value="F:3'-tRNA processing endoribonuclease activity"/>
    <property type="evidence" value="ECO:0007669"/>
    <property type="project" value="UniProtKB-EC"/>
</dbReference>
<dbReference type="PANTHER" id="PTHR46018:SF2">
    <property type="entry name" value="ZINC PHOSPHODIESTERASE ELAC PROTEIN 1"/>
    <property type="match status" value="1"/>
</dbReference>
<keyword evidence="6 8" id="KW-0378">Hydrolase</keyword>
<comment type="subunit">
    <text evidence="1 8">Homodimer.</text>
</comment>
<proteinExistence type="inferred from homology"/>
<comment type="caution">
    <text evidence="9">The sequence shown here is derived from an EMBL/GenBank/DDBJ whole genome shotgun (WGS) entry which is preliminary data.</text>
</comment>
<evidence type="ECO:0000256" key="8">
    <source>
        <dbReference type="HAMAP-Rule" id="MF_01818"/>
    </source>
</evidence>
<dbReference type="InterPro" id="IPR036866">
    <property type="entry name" value="RibonucZ/Hydroxyglut_hydro"/>
</dbReference>
<keyword evidence="4 8" id="KW-0479">Metal-binding</keyword>
<feature type="binding site" evidence="8">
    <location>
        <position position="140"/>
    </location>
    <ligand>
        <name>Zn(2+)</name>
        <dbReference type="ChEBI" id="CHEBI:29105"/>
        <label>1</label>
        <note>catalytic</note>
    </ligand>
</feature>
<dbReference type="InterPro" id="IPR013471">
    <property type="entry name" value="RNase_Z/BN"/>
</dbReference>
<evidence type="ECO:0000256" key="7">
    <source>
        <dbReference type="ARBA" id="ARBA00022833"/>
    </source>
</evidence>
<feature type="binding site" evidence="8">
    <location>
        <position position="63"/>
    </location>
    <ligand>
        <name>Zn(2+)</name>
        <dbReference type="ChEBI" id="CHEBI:29105"/>
        <label>1</label>
        <note>catalytic</note>
    </ligand>
</feature>
<comment type="similarity">
    <text evidence="8">Belongs to the RNase Z family.</text>
</comment>
<dbReference type="EC" id="3.1.26.11" evidence="8"/>
<feature type="binding site" evidence="8">
    <location>
        <position position="211"/>
    </location>
    <ligand>
        <name>Zn(2+)</name>
        <dbReference type="ChEBI" id="CHEBI:29105"/>
        <label>2</label>
        <note>catalytic</note>
    </ligand>
</feature>
<dbReference type="Gene3D" id="3.60.15.10">
    <property type="entry name" value="Ribonuclease Z/Hydroxyacylglutathione hydrolase-like"/>
    <property type="match status" value="1"/>
</dbReference>
<sequence length="309" mass="34561">MNIMFLGTGAGIPAKARNVSSIALQLLEERNAVWLFDCGEATQHQILHTSIKPRKIEKIFITHMHGDHIYGLPGLISSRSFQGGETPLTIYGPKGIKEFVKISLSVSHTHLTYEIKFVEIENGLIFEDQSFQVIAEKLEHGIDSYGYRVIEKDLPGPLLVEKLKNHGIPPGPIYQKIKKGGDIQLPNGSAINGDDFIGPKQKGRVVTILGDTRYTEKSIKLAEESDLLIHEATFSKEDQQLAYDYFHSTTMDAATIASKSNVKKLILTHISSRYQTTEQHDLLLQEAKDTFPLTFIATDFMQIEIPKNS</sequence>
<keyword evidence="5 8" id="KW-0255">Endonuclease</keyword>
<feature type="binding site" evidence="8">
    <location>
        <position position="65"/>
    </location>
    <ligand>
        <name>Zn(2+)</name>
        <dbReference type="ChEBI" id="CHEBI:29105"/>
        <label>1</label>
        <note>catalytic</note>
    </ligand>
</feature>
<dbReference type="EMBL" id="JBHUIK010000002">
    <property type="protein sequence ID" value="MFD2214132.1"/>
    <property type="molecule type" value="Genomic_DNA"/>
</dbReference>
<evidence type="ECO:0000256" key="6">
    <source>
        <dbReference type="ARBA" id="ARBA00022801"/>
    </source>
</evidence>
<gene>
    <name evidence="8 9" type="primary">rnz</name>
    <name evidence="9" type="ORF">ACFSKK_10605</name>
</gene>
<dbReference type="Proteomes" id="UP001597318">
    <property type="component" value="Unassembled WGS sequence"/>
</dbReference>
<evidence type="ECO:0000256" key="3">
    <source>
        <dbReference type="ARBA" id="ARBA00022722"/>
    </source>
</evidence>
<evidence type="ECO:0000313" key="10">
    <source>
        <dbReference type="Proteomes" id="UP001597318"/>
    </source>
</evidence>
<keyword evidence="10" id="KW-1185">Reference proteome</keyword>
<dbReference type="PANTHER" id="PTHR46018">
    <property type="entry name" value="ZINC PHOSPHODIESTERASE ELAC PROTEIN 1"/>
    <property type="match status" value="1"/>
</dbReference>
<keyword evidence="3 8" id="KW-0540">Nuclease</keyword>
<dbReference type="NCBIfam" id="NF000801">
    <property type="entry name" value="PRK00055.1-3"/>
    <property type="match status" value="1"/>
</dbReference>
<reference evidence="10" key="1">
    <citation type="journal article" date="2019" name="Int. J. Syst. Evol. Microbiol.">
        <title>The Global Catalogue of Microorganisms (GCM) 10K type strain sequencing project: providing services to taxonomists for standard genome sequencing and annotation.</title>
        <authorList>
            <consortium name="The Broad Institute Genomics Platform"/>
            <consortium name="The Broad Institute Genome Sequencing Center for Infectious Disease"/>
            <person name="Wu L."/>
            <person name="Ma J."/>
        </authorList>
    </citation>
    <scope>NUCLEOTIDE SEQUENCE [LARGE SCALE GENOMIC DNA]</scope>
    <source>
        <strain evidence="10">CGMCC 1.15474</strain>
    </source>
</reference>
<feature type="binding site" evidence="8">
    <location>
        <position position="68"/>
    </location>
    <ligand>
        <name>Zn(2+)</name>
        <dbReference type="ChEBI" id="CHEBI:29105"/>
        <label>2</label>
        <note>catalytic</note>
    </ligand>
</feature>
<organism evidence="9 10">
    <name type="scientific">Metabacillus endolithicus</name>
    <dbReference type="NCBI Taxonomy" id="1535204"/>
    <lineage>
        <taxon>Bacteria</taxon>
        <taxon>Bacillati</taxon>
        <taxon>Bacillota</taxon>
        <taxon>Bacilli</taxon>
        <taxon>Bacillales</taxon>
        <taxon>Bacillaceae</taxon>
        <taxon>Metabacillus</taxon>
    </lineage>
</organism>
<comment type="function">
    <text evidence="8">Zinc phosphodiesterase, which displays some tRNA 3'-processing endonuclease activity. Probably involved in tRNA maturation, by removing a 3'-trailer from precursor tRNA.</text>
</comment>
<evidence type="ECO:0000256" key="5">
    <source>
        <dbReference type="ARBA" id="ARBA00022759"/>
    </source>
</evidence>
<evidence type="ECO:0000256" key="1">
    <source>
        <dbReference type="ARBA" id="ARBA00011738"/>
    </source>
</evidence>
<dbReference type="CDD" id="cd07717">
    <property type="entry name" value="RNaseZ_ZiPD-like_MBL-fold"/>
    <property type="match status" value="1"/>
</dbReference>
<dbReference type="RefSeq" id="WP_379051508.1">
    <property type="nucleotide sequence ID" value="NZ_JBHUIK010000002.1"/>
</dbReference>
<dbReference type="Pfam" id="PF23023">
    <property type="entry name" value="Anti-Pycsar_Apyc1"/>
    <property type="match status" value="1"/>
</dbReference>
<feature type="active site" description="Proton acceptor" evidence="8">
    <location>
        <position position="67"/>
    </location>
</feature>
<dbReference type="HAMAP" id="MF_01818">
    <property type="entry name" value="RNase_Z_BN"/>
    <property type="match status" value="1"/>
</dbReference>
<feature type="binding site" evidence="8">
    <location>
        <position position="67"/>
    </location>
    <ligand>
        <name>Zn(2+)</name>
        <dbReference type="ChEBI" id="CHEBI:29105"/>
        <label>2</label>
        <note>catalytic</note>
    </ligand>
</feature>
<accession>A0ABW5BVH0</accession>
<dbReference type="NCBIfam" id="TIGR02651">
    <property type="entry name" value="RNase_Z"/>
    <property type="match status" value="1"/>
</dbReference>
<feature type="binding site" evidence="8">
    <location>
        <position position="211"/>
    </location>
    <ligand>
        <name>Zn(2+)</name>
        <dbReference type="ChEBI" id="CHEBI:29105"/>
        <label>1</label>
        <note>catalytic</note>
    </ligand>
</feature>
<name>A0ABW5BVH0_9BACI</name>
<evidence type="ECO:0000256" key="2">
    <source>
        <dbReference type="ARBA" id="ARBA00022694"/>
    </source>
</evidence>
<dbReference type="SUPFAM" id="SSF56281">
    <property type="entry name" value="Metallo-hydrolase/oxidoreductase"/>
    <property type="match status" value="1"/>
</dbReference>
<protein>
    <recommendedName>
        <fullName evidence="8">Ribonuclease Z</fullName>
        <shortName evidence="8">RNase Z</shortName>
        <ecNumber evidence="8">3.1.26.11</ecNumber>
    </recommendedName>
    <alternativeName>
        <fullName evidence="8">tRNA 3 endonuclease</fullName>
    </alternativeName>
    <alternativeName>
        <fullName evidence="8">tRNase Z</fullName>
    </alternativeName>
</protein>
<keyword evidence="2 8" id="KW-0819">tRNA processing</keyword>
<comment type="catalytic activity">
    <reaction evidence="8">
        <text>Endonucleolytic cleavage of RNA, removing extra 3' nucleotides from tRNA precursor, generating 3' termini of tRNAs. A 3'-hydroxy group is left at the tRNA terminus and a 5'-phosphoryl group is left at the trailer molecule.</text>
        <dbReference type="EC" id="3.1.26.11"/>
    </reaction>
</comment>
<evidence type="ECO:0000256" key="4">
    <source>
        <dbReference type="ARBA" id="ARBA00022723"/>
    </source>
</evidence>
<keyword evidence="7 8" id="KW-0862">Zinc</keyword>
<feature type="binding site" evidence="8">
    <location>
        <position position="269"/>
    </location>
    <ligand>
        <name>Zn(2+)</name>
        <dbReference type="ChEBI" id="CHEBI:29105"/>
        <label>2</label>
        <note>catalytic</note>
    </ligand>
</feature>